<evidence type="ECO:0000313" key="9">
    <source>
        <dbReference type="Proteomes" id="UP000694417"/>
    </source>
</evidence>
<comment type="similarity">
    <text evidence="2 5">Belongs to the sulfotransferase 1 family.</text>
</comment>
<dbReference type="Gene3D" id="3.40.50.300">
    <property type="entry name" value="P-loop containing nucleotide triphosphate hydrolases"/>
    <property type="match status" value="1"/>
</dbReference>
<organism evidence="8 9">
    <name type="scientific">Urocitellus parryii</name>
    <name type="common">Arctic ground squirrel</name>
    <name type="synonym">Spermophilus parryii</name>
    <dbReference type="NCBI Taxonomy" id="9999"/>
    <lineage>
        <taxon>Eukaryota</taxon>
        <taxon>Metazoa</taxon>
        <taxon>Chordata</taxon>
        <taxon>Craniata</taxon>
        <taxon>Vertebrata</taxon>
        <taxon>Euteleostomi</taxon>
        <taxon>Mammalia</taxon>
        <taxon>Eutheria</taxon>
        <taxon>Euarchontoglires</taxon>
        <taxon>Glires</taxon>
        <taxon>Rodentia</taxon>
        <taxon>Sciuromorpha</taxon>
        <taxon>Sciuridae</taxon>
        <taxon>Xerinae</taxon>
        <taxon>Marmotini</taxon>
        <taxon>Urocitellus</taxon>
    </lineage>
</organism>
<evidence type="ECO:0000313" key="8">
    <source>
        <dbReference type="Ensembl" id="ENSUPAP00010004715.1"/>
    </source>
</evidence>
<evidence type="ECO:0000256" key="1">
    <source>
        <dbReference type="ARBA" id="ARBA00004496"/>
    </source>
</evidence>
<accession>A0A8D2GRR0</accession>
<dbReference type="Pfam" id="PF00685">
    <property type="entry name" value="Sulfotransfer_1"/>
    <property type="match status" value="1"/>
</dbReference>
<evidence type="ECO:0000259" key="7">
    <source>
        <dbReference type="Pfam" id="PF00685"/>
    </source>
</evidence>
<dbReference type="GeneTree" id="ENSGT00940000154432"/>
<dbReference type="GO" id="GO:0005737">
    <property type="term" value="C:cytoplasm"/>
    <property type="evidence" value="ECO:0007669"/>
    <property type="project" value="UniProtKB-SubCell"/>
</dbReference>
<evidence type="ECO:0000256" key="5">
    <source>
        <dbReference type="RuleBase" id="RU361155"/>
    </source>
</evidence>
<feature type="region of interest" description="Disordered" evidence="6">
    <location>
        <begin position="310"/>
        <end position="331"/>
    </location>
</feature>
<evidence type="ECO:0000256" key="3">
    <source>
        <dbReference type="ARBA" id="ARBA00022490"/>
    </source>
</evidence>
<dbReference type="Proteomes" id="UP000694417">
    <property type="component" value="Unplaced"/>
</dbReference>
<evidence type="ECO:0000256" key="2">
    <source>
        <dbReference type="ARBA" id="ARBA00005771"/>
    </source>
</evidence>
<comment type="subcellular location">
    <subcellularLocation>
        <location evidence="1">Cytoplasm</location>
    </subcellularLocation>
</comment>
<dbReference type="EC" id="2.8.2.-" evidence="5"/>
<dbReference type="FunFam" id="3.40.50.300:FF:000433">
    <property type="entry name" value="Estrogen sulfotransferase"/>
    <property type="match status" value="1"/>
</dbReference>
<keyword evidence="9" id="KW-1185">Reference proteome</keyword>
<proteinExistence type="inferred from homology"/>
<reference evidence="8" key="2">
    <citation type="submission" date="2025-09" db="UniProtKB">
        <authorList>
            <consortium name="Ensembl"/>
        </authorList>
    </citation>
    <scope>IDENTIFICATION</scope>
</reference>
<dbReference type="SUPFAM" id="SSF52540">
    <property type="entry name" value="P-loop containing nucleoside triphosphate hydrolases"/>
    <property type="match status" value="1"/>
</dbReference>
<dbReference type="InterPro" id="IPR000863">
    <property type="entry name" value="Sulfotransferase_dom"/>
</dbReference>
<keyword evidence="3" id="KW-0963">Cytoplasm</keyword>
<dbReference type="PANTHER" id="PTHR11783">
    <property type="entry name" value="SULFOTRANSFERASE SULT"/>
    <property type="match status" value="1"/>
</dbReference>
<evidence type="ECO:0000256" key="6">
    <source>
        <dbReference type="SAM" id="MobiDB-lite"/>
    </source>
</evidence>
<evidence type="ECO:0000256" key="4">
    <source>
        <dbReference type="ARBA" id="ARBA00022679"/>
    </source>
</evidence>
<feature type="domain" description="Sulfotransferase" evidence="7">
    <location>
        <begin position="58"/>
        <end position="292"/>
    </location>
</feature>
<keyword evidence="4 5" id="KW-0808">Transferase</keyword>
<reference evidence="8" key="1">
    <citation type="submission" date="2025-08" db="UniProtKB">
        <authorList>
            <consortium name="Ensembl"/>
        </authorList>
    </citation>
    <scope>IDENTIFICATION</scope>
</reference>
<dbReference type="GO" id="GO:0008146">
    <property type="term" value="F:sulfotransferase activity"/>
    <property type="evidence" value="ECO:0007669"/>
    <property type="project" value="InterPro"/>
</dbReference>
<dbReference type="Ensembl" id="ENSUPAT00010005406.1">
    <property type="protein sequence ID" value="ENSUPAP00010004715.1"/>
    <property type="gene ID" value="ENSUPAG00010003750.1"/>
</dbReference>
<sequence length="386" mass="44604">SSLPVSPTSPNCGYSWNPSTTHIIMKDDYLWFEGLPFLVLGYSYEVIKEVCAQFVIKDEDIVMVSYPKSGSHWLIEILCLIHSKGDTKWIRSVPIWERAPWLEEGPWLLASHLPFHLFPKSFFTSKAKVIYIMRNPKDVLVSGYYYWTITNFSKKPESLKQYFKWFFQGYSEVPYGSWFEHIRGWMSMRHSKNVLLLSYEELQKDPRSTIEKICQFLGKKLNPEELDSVLKNSSFQVMKQNKMSNLEILSEILATKHFLITRKGICGDWKNHFTVAQAEAFDKVYQEKMAGFPKELFPWEQNTARQSELRQTNPGLGRGPRSLQSSVLPAHSPPAPPHHCVALLHTRLPVVALLVRASHLLCLPSCPNQSLSFPRTWPQNHGLFVK</sequence>
<dbReference type="AlphaFoldDB" id="A0A8D2GRR0"/>
<dbReference type="InterPro" id="IPR027417">
    <property type="entry name" value="P-loop_NTPase"/>
</dbReference>
<name>A0A8D2GRR0_UROPR</name>
<protein>
    <recommendedName>
        <fullName evidence="5">Sulfotransferase</fullName>
        <ecNumber evidence="5">2.8.2.-</ecNumber>
    </recommendedName>
</protein>